<dbReference type="PIRSF" id="PIRSF005303">
    <property type="entry name" value="Thiam_monoph_kin"/>
    <property type="match status" value="1"/>
</dbReference>
<comment type="similarity">
    <text evidence="2">Belongs to the thiamine-monophosphate kinase family.</text>
</comment>
<feature type="binding site" evidence="2">
    <location>
        <position position="64"/>
    </location>
    <ligand>
        <name>substrate</name>
    </ligand>
</feature>
<comment type="pathway">
    <text evidence="2">Cofactor biosynthesis; thiamine diphosphate biosynthesis; thiamine diphosphate from thiamine phosphate: step 1/1.</text>
</comment>
<feature type="binding site" evidence="2">
    <location>
        <position position="156"/>
    </location>
    <ligand>
        <name>ATP</name>
        <dbReference type="ChEBI" id="CHEBI:30616"/>
    </ligand>
</feature>
<dbReference type="PANTHER" id="PTHR30270">
    <property type="entry name" value="THIAMINE-MONOPHOSPHATE KINASE"/>
    <property type="match status" value="1"/>
</dbReference>
<dbReference type="GO" id="GO:0000287">
    <property type="term" value="F:magnesium ion binding"/>
    <property type="evidence" value="ECO:0007669"/>
    <property type="project" value="UniProtKB-UniRule"/>
</dbReference>
<feature type="binding site" evidence="2">
    <location>
        <position position="57"/>
    </location>
    <ligand>
        <name>Mg(2+)</name>
        <dbReference type="ChEBI" id="CHEBI:18420"/>
        <label>2</label>
    </ligand>
</feature>
<feature type="binding site" evidence="2">
    <location>
        <begin position="131"/>
        <end position="132"/>
    </location>
    <ligand>
        <name>ATP</name>
        <dbReference type="ChEBI" id="CHEBI:30616"/>
    </ligand>
</feature>
<dbReference type="InterPro" id="IPR036676">
    <property type="entry name" value="PurM-like_C_sf"/>
</dbReference>
<dbReference type="InterPro" id="IPR010918">
    <property type="entry name" value="PurM-like_C_dom"/>
</dbReference>
<evidence type="ECO:0000259" key="4">
    <source>
        <dbReference type="Pfam" id="PF02769"/>
    </source>
</evidence>
<keyword evidence="1 2" id="KW-0784">Thiamine biosynthesis</keyword>
<dbReference type="SUPFAM" id="SSF56042">
    <property type="entry name" value="PurM C-terminal domain-like"/>
    <property type="match status" value="1"/>
</dbReference>
<keyword evidence="2" id="KW-0808">Transferase</keyword>
<feature type="domain" description="PurM-like N-terminal" evidence="3">
    <location>
        <begin position="38"/>
        <end position="147"/>
    </location>
</feature>
<dbReference type="InterPro" id="IPR036921">
    <property type="entry name" value="PurM-like_N_sf"/>
</dbReference>
<reference evidence="5" key="1">
    <citation type="submission" date="2022-11" db="EMBL/GenBank/DDBJ databases">
        <title>Complete Genome Sequences of three Polynucleobacter sp. Subcluster PnecC Strains KF022, KF023, and KF032 Isolated from a Shallow Eutrophic Lake in Japan.</title>
        <authorList>
            <person name="Ogata Y."/>
            <person name="Watanabe K."/>
            <person name="Takemine S."/>
            <person name="Shindo C."/>
            <person name="Kurokawa R."/>
            <person name="Suda W."/>
        </authorList>
    </citation>
    <scope>NUCLEOTIDE SEQUENCE</scope>
    <source>
        <strain evidence="5">KF023</strain>
    </source>
</reference>
<keyword evidence="2" id="KW-0479">Metal-binding</keyword>
<keyword evidence="2" id="KW-0067">ATP-binding</keyword>
<dbReference type="Pfam" id="PF02769">
    <property type="entry name" value="AIRS_C"/>
    <property type="match status" value="1"/>
</dbReference>
<feature type="binding site" evidence="2">
    <location>
        <position position="224"/>
    </location>
    <ligand>
        <name>Mg(2+)</name>
        <dbReference type="ChEBI" id="CHEBI:18420"/>
        <label>5</label>
    </ligand>
</feature>
<dbReference type="Gene3D" id="3.30.1330.10">
    <property type="entry name" value="PurM-like, N-terminal domain"/>
    <property type="match status" value="1"/>
</dbReference>
<dbReference type="AlphaFoldDB" id="A0A9C7CUN3"/>
<keyword evidence="2 5" id="KW-0418">Kinase</keyword>
<dbReference type="PANTHER" id="PTHR30270:SF0">
    <property type="entry name" value="THIAMINE-MONOPHOSPHATE KINASE"/>
    <property type="match status" value="1"/>
</dbReference>
<feature type="domain" description="PurM-like C-terminal" evidence="4">
    <location>
        <begin position="160"/>
        <end position="314"/>
    </location>
</feature>
<comment type="caution">
    <text evidence="2">Lacks conserved residue(s) required for the propagation of feature annotation.</text>
</comment>
<dbReference type="SUPFAM" id="SSF55326">
    <property type="entry name" value="PurM N-terminal domain-like"/>
    <property type="match status" value="1"/>
</dbReference>
<sequence>MSSHSKPFGEFDLIERFFKTAANSLRTNADRAITLGIGDDCALIKPRADEEVAITSDMLVEGRHFFAGANPELLGRKALAVNLSDLAAMGARPLGFTLAIALPTADNTWLEAFSKGLFAMAEEYSCPLIGGDTTAGPLTISITAFGALPKGEAIRRSGAKPEDDIWVSGTVGDARLALAALRHEITLSTEDLQQIEHRMHNPTPRIELGMQLRNIASSALDVSDGLLGDLSHILKQSQVDAEIQLDKLPKTDTLQKQDLQIQNQFAACGGDDYEICFTASASQRDNIQAISKSIGLPLTIIGKTVPKKDDAVKVYLLHESGALLSDAEAAPFLKSFDHFAS</sequence>
<dbReference type="InterPro" id="IPR006283">
    <property type="entry name" value="ThiL-like"/>
</dbReference>
<evidence type="ECO:0000313" key="5">
    <source>
        <dbReference type="EMBL" id="BDT76429.1"/>
    </source>
</evidence>
<keyword evidence="2" id="KW-0547">Nucleotide-binding</keyword>
<dbReference type="Proteomes" id="UP001211097">
    <property type="component" value="Chromosome"/>
</dbReference>
<feature type="binding site" evidence="2">
    <location>
        <position position="85"/>
    </location>
    <ligand>
        <name>Mg(2+)</name>
        <dbReference type="ChEBI" id="CHEBI:18420"/>
        <label>3</label>
    </ligand>
</feature>
<feature type="binding site" evidence="2">
    <location>
        <position position="55"/>
    </location>
    <ligand>
        <name>Mg(2+)</name>
        <dbReference type="ChEBI" id="CHEBI:18420"/>
        <label>4</label>
    </ligand>
</feature>
<proteinExistence type="inferred from homology"/>
<feature type="binding site" evidence="2">
    <location>
        <position position="57"/>
    </location>
    <ligand>
        <name>Mg(2+)</name>
        <dbReference type="ChEBI" id="CHEBI:18420"/>
        <label>1</label>
    </ligand>
</feature>
<comment type="miscellaneous">
    <text evidence="2">Reaction mechanism of ThiL seems to utilize a direct, inline transfer of the gamma-phosphate of ATP to TMP rather than a phosphorylated enzyme intermediate.</text>
</comment>
<dbReference type="NCBIfam" id="TIGR01379">
    <property type="entry name" value="thiL"/>
    <property type="match status" value="1"/>
</dbReference>
<accession>A0A9C7CUN3</accession>
<organism evidence="5">
    <name type="scientific">Polynucleobacter yangtzensis</name>
    <dbReference type="NCBI Taxonomy" id="1743159"/>
    <lineage>
        <taxon>Bacteria</taxon>
        <taxon>Pseudomonadati</taxon>
        <taxon>Pseudomonadota</taxon>
        <taxon>Betaproteobacteria</taxon>
        <taxon>Burkholderiales</taxon>
        <taxon>Burkholderiaceae</taxon>
        <taxon>Polynucleobacter</taxon>
    </lineage>
</organism>
<gene>
    <name evidence="2 5" type="primary">thiL</name>
    <name evidence="5" type="ORF">PKF023_02320</name>
</gene>
<dbReference type="EC" id="2.7.4.16" evidence="2"/>
<dbReference type="InterPro" id="IPR016188">
    <property type="entry name" value="PurM-like_N"/>
</dbReference>
<feature type="binding site" evidence="2">
    <location>
        <position position="85"/>
    </location>
    <ligand>
        <name>Mg(2+)</name>
        <dbReference type="ChEBI" id="CHEBI:18420"/>
        <label>2</label>
    </ligand>
</feature>
<comment type="catalytic activity">
    <reaction evidence="2">
        <text>thiamine phosphate + ATP = thiamine diphosphate + ADP</text>
        <dbReference type="Rhea" id="RHEA:15913"/>
        <dbReference type="ChEBI" id="CHEBI:30616"/>
        <dbReference type="ChEBI" id="CHEBI:37575"/>
        <dbReference type="ChEBI" id="CHEBI:58937"/>
        <dbReference type="ChEBI" id="CHEBI:456216"/>
        <dbReference type="EC" id="2.7.4.16"/>
    </reaction>
</comment>
<dbReference type="GO" id="GO:0009229">
    <property type="term" value="P:thiamine diphosphate biosynthetic process"/>
    <property type="evidence" value="ECO:0007669"/>
    <property type="project" value="UniProtKB-UniRule"/>
</dbReference>
<feature type="binding site" evidence="2">
    <location>
        <position position="56"/>
    </location>
    <ligand>
        <name>Mg(2+)</name>
        <dbReference type="ChEBI" id="CHEBI:18420"/>
        <label>1</label>
    </ligand>
</feature>
<dbReference type="CDD" id="cd02194">
    <property type="entry name" value="ThiL"/>
    <property type="match status" value="1"/>
</dbReference>
<feature type="binding site" evidence="2">
    <location>
        <position position="271"/>
    </location>
    <ligand>
        <name>substrate</name>
    </ligand>
</feature>
<dbReference type="Pfam" id="PF00586">
    <property type="entry name" value="AIRS"/>
    <property type="match status" value="1"/>
</dbReference>
<evidence type="ECO:0000256" key="1">
    <source>
        <dbReference type="ARBA" id="ARBA00022977"/>
    </source>
</evidence>
<feature type="binding site" evidence="2">
    <location>
        <position position="40"/>
    </location>
    <ligand>
        <name>Mg(2+)</name>
        <dbReference type="ChEBI" id="CHEBI:18420"/>
        <label>3</label>
    </ligand>
</feature>
<feature type="binding site" evidence="2">
    <location>
        <position position="132"/>
    </location>
    <ligand>
        <name>Mg(2+)</name>
        <dbReference type="ChEBI" id="CHEBI:18420"/>
        <label>1</label>
    </ligand>
</feature>
<dbReference type="RefSeq" id="WP_281742762.1">
    <property type="nucleotide sequence ID" value="NZ_AP026973.1"/>
</dbReference>
<feature type="binding site" evidence="2">
    <location>
        <position position="221"/>
    </location>
    <ligand>
        <name>Mg(2+)</name>
        <dbReference type="ChEBI" id="CHEBI:18420"/>
        <label>3</label>
    </ligand>
</feature>
<dbReference type="GO" id="GO:0009228">
    <property type="term" value="P:thiamine biosynthetic process"/>
    <property type="evidence" value="ECO:0007669"/>
    <property type="project" value="UniProtKB-KW"/>
</dbReference>
<dbReference type="GO" id="GO:0009030">
    <property type="term" value="F:thiamine-phosphate kinase activity"/>
    <property type="evidence" value="ECO:0007669"/>
    <property type="project" value="UniProtKB-UniRule"/>
</dbReference>
<dbReference type="GO" id="GO:0005524">
    <property type="term" value="F:ATP binding"/>
    <property type="evidence" value="ECO:0007669"/>
    <property type="project" value="UniProtKB-UniRule"/>
</dbReference>
<feature type="binding site" evidence="2">
    <location>
        <position position="40"/>
    </location>
    <ligand>
        <name>Mg(2+)</name>
        <dbReference type="ChEBI" id="CHEBI:18420"/>
        <label>4</label>
    </ligand>
</feature>
<feature type="binding site" evidence="2">
    <location>
        <position position="85"/>
    </location>
    <ligand>
        <name>Mg(2+)</name>
        <dbReference type="ChEBI" id="CHEBI:18420"/>
        <label>4</label>
    </ligand>
</feature>
<name>A0A9C7CUN3_9BURK</name>
<dbReference type="KEGG" id="pyt:PKF023_02320"/>
<keyword evidence="2" id="KW-0460">Magnesium</keyword>
<evidence type="ECO:0000256" key="2">
    <source>
        <dbReference type="HAMAP-Rule" id="MF_02128"/>
    </source>
</evidence>
<evidence type="ECO:0000259" key="3">
    <source>
        <dbReference type="Pfam" id="PF00586"/>
    </source>
</evidence>
<feature type="binding site" evidence="2">
    <location>
        <position position="223"/>
    </location>
    <ligand>
        <name>ATP</name>
        <dbReference type="ChEBI" id="CHEBI:30616"/>
    </ligand>
</feature>
<comment type="function">
    <text evidence="2">Catalyzes the ATP-dependent phosphorylation of thiamine-monophosphate (TMP) to form thiamine-pyrophosphate (TPP), the active form of vitamin B1.</text>
</comment>
<protein>
    <recommendedName>
        <fullName evidence="2">Thiamine-monophosphate kinase</fullName>
        <shortName evidence="2">TMP kinase</shortName>
        <shortName evidence="2">Thiamine-phosphate kinase</shortName>
        <ecNumber evidence="2">2.7.4.16</ecNumber>
    </recommendedName>
</protein>
<feature type="binding site" evidence="2">
    <location>
        <position position="336"/>
    </location>
    <ligand>
        <name>substrate</name>
    </ligand>
</feature>
<dbReference type="EMBL" id="AP026973">
    <property type="protein sequence ID" value="BDT76429.1"/>
    <property type="molecule type" value="Genomic_DNA"/>
</dbReference>
<dbReference type="HAMAP" id="MF_02128">
    <property type="entry name" value="TMP_kinase"/>
    <property type="match status" value="1"/>
</dbReference>
<dbReference type="Gene3D" id="3.90.650.10">
    <property type="entry name" value="PurM-like C-terminal domain"/>
    <property type="match status" value="1"/>
</dbReference>